<dbReference type="VEuPathDB" id="FungiDB:CLCR_03912"/>
<dbReference type="InterPro" id="IPR000504">
    <property type="entry name" value="RRM_dom"/>
</dbReference>
<dbReference type="GO" id="GO:0003723">
    <property type="term" value="F:RNA binding"/>
    <property type="evidence" value="ECO:0007669"/>
    <property type="project" value="UniProtKB-UniRule"/>
</dbReference>
<dbReference type="CDD" id="cd00590">
    <property type="entry name" value="RRM_SF"/>
    <property type="match status" value="1"/>
</dbReference>
<feature type="domain" description="RRM" evidence="2">
    <location>
        <begin position="184"/>
        <end position="262"/>
    </location>
</feature>
<reference evidence="4" key="1">
    <citation type="submission" date="2015-07" db="EMBL/GenBank/DDBJ databases">
        <authorList>
            <person name="Teixeira M.M."/>
            <person name="Souza R.C."/>
            <person name="Almeida L.G."/>
            <person name="Vicente V.A."/>
            <person name="de Hoog S."/>
            <person name="Bocca A.L."/>
            <person name="de Almeida S.R."/>
            <person name="Vasconcelos A.T."/>
            <person name="Felipe M.S."/>
        </authorList>
    </citation>
    <scope>NUCLEOTIDE SEQUENCE [LARGE SCALE GENOMIC DNA]</scope>
    <source>
        <strain evidence="4">KSF</strain>
    </source>
</reference>
<dbReference type="InterPro" id="IPR035979">
    <property type="entry name" value="RBD_domain_sf"/>
</dbReference>
<keyword evidence="1" id="KW-0694">RNA-binding</keyword>
<dbReference type="PANTHER" id="PTHR15241:SF304">
    <property type="entry name" value="RRM DOMAIN-CONTAINING PROTEIN"/>
    <property type="match status" value="1"/>
</dbReference>
<gene>
    <name evidence="3" type="ORF">CLCR_03912</name>
</gene>
<keyword evidence="4" id="KW-1185">Reference proteome</keyword>
<name>A0A1C1CJB3_9EURO</name>
<dbReference type="AlphaFoldDB" id="A0A1C1CJB3"/>
<dbReference type="eggNOG" id="ENOG502QUGB">
    <property type="taxonomic scope" value="Eukaryota"/>
</dbReference>
<dbReference type="SUPFAM" id="SSF54928">
    <property type="entry name" value="RNA-binding domain, RBD"/>
    <property type="match status" value="2"/>
</dbReference>
<dbReference type="OrthoDB" id="410044at2759"/>
<organism evidence="3 4">
    <name type="scientific">Cladophialophora carrionii</name>
    <dbReference type="NCBI Taxonomy" id="86049"/>
    <lineage>
        <taxon>Eukaryota</taxon>
        <taxon>Fungi</taxon>
        <taxon>Dikarya</taxon>
        <taxon>Ascomycota</taxon>
        <taxon>Pezizomycotina</taxon>
        <taxon>Eurotiomycetes</taxon>
        <taxon>Chaetothyriomycetidae</taxon>
        <taxon>Chaetothyriales</taxon>
        <taxon>Herpotrichiellaceae</taxon>
        <taxon>Cladophialophora</taxon>
    </lineage>
</organism>
<evidence type="ECO:0000259" key="2">
    <source>
        <dbReference type="PROSITE" id="PS50102"/>
    </source>
</evidence>
<dbReference type="VEuPathDB" id="FungiDB:G647_10252"/>
<dbReference type="Pfam" id="PF00076">
    <property type="entry name" value="RRM_1"/>
    <property type="match status" value="2"/>
</dbReference>
<evidence type="ECO:0000256" key="1">
    <source>
        <dbReference type="PROSITE-ProRule" id="PRU00176"/>
    </source>
</evidence>
<accession>A0A1C1CJB3</accession>
<evidence type="ECO:0000313" key="4">
    <source>
        <dbReference type="Proteomes" id="UP000094526"/>
    </source>
</evidence>
<dbReference type="PANTHER" id="PTHR15241">
    <property type="entry name" value="TRANSFORMER-2-RELATED"/>
    <property type="match status" value="1"/>
</dbReference>
<dbReference type="SMART" id="SM00360">
    <property type="entry name" value="RRM"/>
    <property type="match status" value="3"/>
</dbReference>
<proteinExistence type="predicted"/>
<dbReference type="InterPro" id="IPR012677">
    <property type="entry name" value="Nucleotide-bd_a/b_plait_sf"/>
</dbReference>
<comment type="caution">
    <text evidence="3">The sequence shown here is derived from an EMBL/GenBank/DDBJ whole genome shotgun (WGS) entry which is preliminary data.</text>
</comment>
<dbReference type="EMBL" id="LGRB01000012">
    <property type="protein sequence ID" value="OCT48598.1"/>
    <property type="molecule type" value="Genomic_DNA"/>
</dbReference>
<dbReference type="Gene3D" id="3.30.70.330">
    <property type="match status" value="2"/>
</dbReference>
<protein>
    <recommendedName>
        <fullName evidence="2">RRM domain-containing protein</fullName>
    </recommendedName>
</protein>
<dbReference type="PROSITE" id="PS50102">
    <property type="entry name" value="RRM"/>
    <property type="match status" value="2"/>
</dbReference>
<dbReference type="Proteomes" id="UP000094526">
    <property type="component" value="Unassembled WGS sequence"/>
</dbReference>
<dbReference type="STRING" id="86049.A0A1C1CJB3"/>
<sequence>MTSRLVSSADSSPRRLVLPALPLAISRSATTTPRVLSPKPEMNSIIEELHETKLQEGGESGNTAQIPSDAIDAQRTSTAPSIPVVVLASGSPVQNATGLNAEDDVFGAASPVAAATNVAPAVINANDATPAATTSNDSAPNPAAHRILSNLRAPAGSQSFAPRPDRVNQIPTAANAQGIFPPDALIFVANLSVRRTEEELEITVHLAFDAYGPNHVKIRRDRNKHPFAFVQYETVEAANAAVSGAYGMVLDGRRIRIERAKAERAVILSKFDGSTVTEAEARSILARFGPLEIVAPTTTPTRNGTGTSTAIYVRFAYYLDCRDALRLFDNHRNTYRLFIAPGLEPRFRVGSDGRSVVRGFQQPRSAIDQKSIYVGNLPEGTNQAELEQYFSAFGHVLNVNVMRKIYDSTVVNNFAFVEFAHQHEAIHAAAGERHFHGVKLRVEAKEYSARHQARVLPLGVRASNVTAIENDSMANVIGNHNARYDGGNVRHRYSHGHPAVGGRSRQHHITPPATVPHPNHIYATPMQQAVRPGFGIVTPPSQHGMQMPLNQMLPTGMFSPTPSHLADAHYAYHGLPFGAAPAGPAIYLPQSVPTIQETGEETQY</sequence>
<evidence type="ECO:0000313" key="3">
    <source>
        <dbReference type="EMBL" id="OCT48598.1"/>
    </source>
</evidence>
<feature type="domain" description="RRM" evidence="2">
    <location>
        <begin position="370"/>
        <end position="447"/>
    </location>
</feature>